<evidence type="ECO:0000256" key="1">
    <source>
        <dbReference type="SAM" id="Phobius"/>
    </source>
</evidence>
<feature type="transmembrane region" description="Helical" evidence="1">
    <location>
        <begin position="43"/>
        <end position="62"/>
    </location>
</feature>
<feature type="transmembrane region" description="Helical" evidence="1">
    <location>
        <begin position="12"/>
        <end position="31"/>
    </location>
</feature>
<evidence type="ECO:0000313" key="3">
    <source>
        <dbReference type="Proteomes" id="UP001370100"/>
    </source>
</evidence>
<keyword evidence="3" id="KW-1185">Reference proteome</keyword>
<dbReference type="EMBL" id="JBBEGL010000002">
    <property type="protein sequence ID" value="MEJ2886436.1"/>
    <property type="molecule type" value="Genomic_DNA"/>
</dbReference>
<feature type="transmembrane region" description="Helical" evidence="1">
    <location>
        <begin position="104"/>
        <end position="124"/>
    </location>
</feature>
<evidence type="ECO:0000313" key="2">
    <source>
        <dbReference type="EMBL" id="MEJ2886436.1"/>
    </source>
</evidence>
<sequence>MEGVAPGQRSLPIALALAAMALSACAFVGWWVTYDRAGLSTSWAVAIATALTLVLVTCGWAARPGADPDFEGTALAVAAALLLGSFLGSLVPADAAGLLEVLAWVARLSPLVAVVLGVVLVVVVGDEVDVDGAVAARRRLSVVHCGGRAVRRTRISGQWWFAARDIDEALGRRHTAARTRNQVRDDARQQVRTDLADAELFVSSVGAGDLIGGSRSPMAPELRATLDAPRAVAGYAETRTIAVIEACFPGRGAVRQHPVQVADRSYRVDLYFPGRRVAVECDERGHASYDAAAELRREQDLREALGCEIVRYDPDHGLADAVVALSRLLAEPRSAT</sequence>
<gene>
    <name evidence="2" type="ORF">WCD41_08215</name>
</gene>
<dbReference type="RefSeq" id="WP_337712920.1">
    <property type="nucleotide sequence ID" value="NZ_JBBEGL010000002.1"/>
</dbReference>
<keyword evidence="1" id="KW-0812">Transmembrane</keyword>
<evidence type="ECO:0008006" key="4">
    <source>
        <dbReference type="Google" id="ProtNLM"/>
    </source>
</evidence>
<organism evidence="2 3">
    <name type="scientific">Actinomycetospora aeridis</name>
    <dbReference type="NCBI Taxonomy" id="3129231"/>
    <lineage>
        <taxon>Bacteria</taxon>
        <taxon>Bacillati</taxon>
        <taxon>Actinomycetota</taxon>
        <taxon>Actinomycetes</taxon>
        <taxon>Pseudonocardiales</taxon>
        <taxon>Pseudonocardiaceae</taxon>
        <taxon>Actinomycetospora</taxon>
    </lineage>
</organism>
<name>A0ABU8N216_9PSEU</name>
<keyword evidence="1" id="KW-1133">Transmembrane helix</keyword>
<feature type="transmembrane region" description="Helical" evidence="1">
    <location>
        <begin position="74"/>
        <end position="92"/>
    </location>
</feature>
<reference evidence="2 3" key="1">
    <citation type="submission" date="2024-03" db="EMBL/GenBank/DDBJ databases">
        <title>Actinomycetospora sp. OC33-EN06, a novel actinomycete isolated from wild orchid (Aerides multiflora).</title>
        <authorList>
            <person name="Suriyachadkun C."/>
        </authorList>
    </citation>
    <scope>NUCLEOTIDE SEQUENCE [LARGE SCALE GENOMIC DNA]</scope>
    <source>
        <strain evidence="2 3">OC33-EN06</strain>
    </source>
</reference>
<protein>
    <recommendedName>
        <fullName evidence="4">DUF559 domain-containing protein</fullName>
    </recommendedName>
</protein>
<keyword evidence="1" id="KW-0472">Membrane</keyword>
<accession>A0ABU8N216</accession>
<proteinExistence type="predicted"/>
<dbReference type="Proteomes" id="UP001370100">
    <property type="component" value="Unassembled WGS sequence"/>
</dbReference>
<comment type="caution">
    <text evidence="2">The sequence shown here is derived from an EMBL/GenBank/DDBJ whole genome shotgun (WGS) entry which is preliminary data.</text>
</comment>